<evidence type="ECO:0000313" key="4">
    <source>
        <dbReference type="Proteomes" id="UP000184301"/>
    </source>
</evidence>
<dbReference type="RefSeq" id="WP_073111057.1">
    <property type="nucleotide sequence ID" value="NZ_FQZY01000038.1"/>
</dbReference>
<feature type="transmembrane region" description="Helical" evidence="1">
    <location>
        <begin position="31"/>
        <end position="51"/>
    </location>
</feature>
<keyword evidence="4" id="KW-1185">Reference proteome</keyword>
<dbReference type="EMBL" id="FQZY01000038">
    <property type="protein sequence ID" value="SHK25098.1"/>
    <property type="molecule type" value="Genomic_DNA"/>
</dbReference>
<evidence type="ECO:0000313" key="3">
    <source>
        <dbReference type="EMBL" id="SHK25098.1"/>
    </source>
</evidence>
<protein>
    <recommendedName>
        <fullName evidence="2">DUF3887 domain-containing protein</fullName>
    </recommendedName>
</protein>
<keyword evidence="1" id="KW-0812">Transmembrane</keyword>
<evidence type="ECO:0000256" key="1">
    <source>
        <dbReference type="SAM" id="Phobius"/>
    </source>
</evidence>
<evidence type="ECO:0000259" key="2">
    <source>
        <dbReference type="Pfam" id="PF13026"/>
    </source>
</evidence>
<gene>
    <name evidence="3" type="ORF">SAMN02745243_02557</name>
</gene>
<dbReference type="Proteomes" id="UP000184301">
    <property type="component" value="Unassembled WGS sequence"/>
</dbReference>
<keyword evidence="1" id="KW-1133">Transmembrane helix</keyword>
<accession>A0A1M6QYD4</accession>
<proteinExistence type="predicted"/>
<dbReference type="OrthoDB" id="1698687at2"/>
<dbReference type="AlphaFoldDB" id="A0A1M6QYD4"/>
<organism evidence="3 4">
    <name type="scientific">Hespellia stercorisuis DSM 15480</name>
    <dbReference type="NCBI Taxonomy" id="1121950"/>
    <lineage>
        <taxon>Bacteria</taxon>
        <taxon>Bacillati</taxon>
        <taxon>Bacillota</taxon>
        <taxon>Clostridia</taxon>
        <taxon>Lachnospirales</taxon>
        <taxon>Lachnospiraceae</taxon>
        <taxon>Hespellia</taxon>
    </lineage>
</organism>
<dbReference type="STRING" id="1121950.SAMN02745243_02557"/>
<name>A0A1M6QYD4_9FIRM</name>
<feature type="domain" description="DUF3887" evidence="2">
    <location>
        <begin position="69"/>
        <end position="162"/>
    </location>
</feature>
<dbReference type="Gene3D" id="3.10.450.590">
    <property type="match status" value="1"/>
</dbReference>
<keyword evidence="1" id="KW-0472">Membrane</keyword>
<dbReference type="InterPro" id="IPR024981">
    <property type="entry name" value="DUF3887"/>
</dbReference>
<reference evidence="3 4" key="1">
    <citation type="submission" date="2016-11" db="EMBL/GenBank/DDBJ databases">
        <authorList>
            <person name="Jaros S."/>
            <person name="Januszkiewicz K."/>
            <person name="Wedrychowicz H."/>
        </authorList>
    </citation>
    <scope>NUCLEOTIDE SEQUENCE [LARGE SCALE GENOMIC DNA]</scope>
    <source>
        <strain evidence="3 4">DSM 15480</strain>
    </source>
</reference>
<dbReference type="Pfam" id="PF13026">
    <property type="entry name" value="DUF3887"/>
    <property type="match status" value="1"/>
</dbReference>
<sequence length="165" mass="18214">MKKLCGESGKHECILSGVAGKKEDRMKRGTIAILMVFGILLVLLTGCSSAGTELSNAFDEETVKAESMKAVEYFNDREYQKIIDMGNKELKDAITAKEFAKQGDPYLDKDGAFQKVIKTVTMGSENKKTGEAYGGVVMVGQYENGKIQFTIGFDEDMKLVQFNIK</sequence>